<dbReference type="Gene3D" id="1.10.472.10">
    <property type="entry name" value="Cyclin-like"/>
    <property type="match status" value="1"/>
</dbReference>
<dbReference type="PROSITE" id="PS00292">
    <property type="entry name" value="CYCLINS"/>
    <property type="match status" value="1"/>
</dbReference>
<dbReference type="eggNOG" id="KOG0653">
    <property type="taxonomic scope" value="Eukaryota"/>
</dbReference>
<dbReference type="InterPro" id="IPR006671">
    <property type="entry name" value="Cyclin_N"/>
</dbReference>
<dbReference type="CTD" id="6759715"/>
<dbReference type="HOGENOM" id="CLU_2284570_0_0_1"/>
<evidence type="ECO:0000256" key="1">
    <source>
        <dbReference type="ARBA" id="ARBA00003222"/>
    </source>
</evidence>
<dbReference type="OrthoDB" id="5590282at2759"/>
<dbReference type="InterPro" id="IPR048258">
    <property type="entry name" value="Cyclins_cyclin-box"/>
</dbReference>
<keyword evidence="8" id="KW-1185">Reference proteome</keyword>
<dbReference type="Pfam" id="PF00134">
    <property type="entry name" value="Cyclin_N"/>
    <property type="match status" value="1"/>
</dbReference>
<evidence type="ECO:0000313" key="7">
    <source>
        <dbReference type="EMBL" id="EDV19014.1"/>
    </source>
</evidence>
<feature type="domain" description="Cyclin N-terminal" evidence="6">
    <location>
        <begin position="43"/>
        <end position="100"/>
    </location>
</feature>
<dbReference type="SUPFAM" id="SSF47954">
    <property type="entry name" value="Cyclin-like"/>
    <property type="match status" value="1"/>
</dbReference>
<sequence length="102" mass="12224">DIEDIDRADFDNPQLVAEYINEIYHHMRQKISATLSTFNDLNFSNLQITYRINDKFLAGQQINEKMRTILIDWLIQVHLRFHLLQETLYLTVNIIDRFLQVS</sequence>
<feature type="non-terminal residue" evidence="7">
    <location>
        <position position="1"/>
    </location>
</feature>
<name>B3SE32_TRIAD</name>
<dbReference type="EMBL" id="DS985345">
    <property type="protein sequence ID" value="EDV19014.1"/>
    <property type="molecule type" value="Genomic_DNA"/>
</dbReference>
<dbReference type="InParanoid" id="B3SE32"/>
<dbReference type="RefSeq" id="XP_002118502.1">
    <property type="nucleotide sequence ID" value="XM_002118466.1"/>
</dbReference>
<dbReference type="GO" id="GO:0005829">
    <property type="term" value="C:cytosol"/>
    <property type="evidence" value="ECO:0007669"/>
    <property type="project" value="UniProtKB-ARBA"/>
</dbReference>
<dbReference type="KEGG" id="tad:TRIADDRAFT_34270"/>
<dbReference type="Proteomes" id="UP000009022">
    <property type="component" value="Unassembled WGS sequence"/>
</dbReference>
<reference evidence="7 8" key="1">
    <citation type="journal article" date="2008" name="Nature">
        <title>The Trichoplax genome and the nature of placozoans.</title>
        <authorList>
            <person name="Srivastava M."/>
            <person name="Begovic E."/>
            <person name="Chapman J."/>
            <person name="Putnam N.H."/>
            <person name="Hellsten U."/>
            <person name="Kawashima T."/>
            <person name="Kuo A."/>
            <person name="Mitros T."/>
            <person name="Salamov A."/>
            <person name="Carpenter M.L."/>
            <person name="Signorovitch A.Y."/>
            <person name="Moreno M.A."/>
            <person name="Kamm K."/>
            <person name="Grimwood J."/>
            <person name="Schmutz J."/>
            <person name="Shapiro H."/>
            <person name="Grigoriev I.V."/>
            <person name="Buss L.W."/>
            <person name="Schierwater B."/>
            <person name="Dellaporta S.L."/>
            <person name="Rokhsar D.S."/>
        </authorList>
    </citation>
    <scope>NUCLEOTIDE SEQUENCE [LARGE SCALE GENOMIC DNA]</scope>
    <source>
        <strain evidence="7 8">Grell-BS-1999</strain>
    </source>
</reference>
<dbReference type="FunFam" id="1.10.472.10:FF:000198">
    <property type="entry name" value="G2/mitotic-specific cyclin-B1"/>
    <property type="match status" value="1"/>
</dbReference>
<comment type="similarity">
    <text evidence="2">Belongs to the cyclin family. Cyclin AB subfamily.</text>
</comment>
<protein>
    <recommendedName>
        <fullName evidence="6">Cyclin N-terminal domain-containing protein</fullName>
    </recommendedName>
</protein>
<dbReference type="AlphaFoldDB" id="B3SE32"/>
<dbReference type="InterPro" id="IPR036915">
    <property type="entry name" value="Cyclin-like_sf"/>
</dbReference>
<dbReference type="STRING" id="10228.B3SE32"/>
<dbReference type="OMA" id="YINEIYH"/>
<keyword evidence="3" id="KW-0132">Cell division</keyword>
<gene>
    <name evidence="7" type="ORF">TRIADDRAFT_34270</name>
</gene>
<keyword evidence="5" id="KW-0131">Cell cycle</keyword>
<evidence type="ECO:0000313" key="8">
    <source>
        <dbReference type="Proteomes" id="UP000009022"/>
    </source>
</evidence>
<evidence type="ECO:0000259" key="6">
    <source>
        <dbReference type="Pfam" id="PF00134"/>
    </source>
</evidence>
<evidence type="ECO:0000256" key="2">
    <source>
        <dbReference type="ARBA" id="ARBA00006955"/>
    </source>
</evidence>
<evidence type="ECO:0000256" key="5">
    <source>
        <dbReference type="ARBA" id="ARBA00023306"/>
    </source>
</evidence>
<dbReference type="PANTHER" id="PTHR10177">
    <property type="entry name" value="CYCLINS"/>
    <property type="match status" value="1"/>
</dbReference>
<evidence type="ECO:0000256" key="3">
    <source>
        <dbReference type="ARBA" id="ARBA00022618"/>
    </source>
</evidence>
<dbReference type="PhylomeDB" id="B3SE32"/>
<keyword evidence="4" id="KW-0195">Cyclin</keyword>
<proteinExistence type="inferred from homology"/>
<organism evidence="7 8">
    <name type="scientific">Trichoplax adhaerens</name>
    <name type="common">Trichoplax reptans</name>
    <dbReference type="NCBI Taxonomy" id="10228"/>
    <lineage>
        <taxon>Eukaryota</taxon>
        <taxon>Metazoa</taxon>
        <taxon>Placozoa</taxon>
        <taxon>Uniplacotomia</taxon>
        <taxon>Trichoplacea</taxon>
        <taxon>Trichoplacidae</taxon>
        <taxon>Trichoplax</taxon>
    </lineage>
</organism>
<evidence type="ECO:0000256" key="4">
    <source>
        <dbReference type="ARBA" id="ARBA00023127"/>
    </source>
</evidence>
<dbReference type="GeneID" id="6759715"/>
<dbReference type="GO" id="GO:0051301">
    <property type="term" value="P:cell division"/>
    <property type="evidence" value="ECO:0007669"/>
    <property type="project" value="UniProtKB-KW"/>
</dbReference>
<comment type="function">
    <text evidence="1">Essential for the control of the cell cycle at the G2/M (mitosis) transition.</text>
</comment>
<accession>B3SE32</accession>
<dbReference type="InterPro" id="IPR039361">
    <property type="entry name" value="Cyclin"/>
</dbReference>